<keyword evidence="9" id="KW-0472">Membrane</keyword>
<dbReference type="GO" id="GO:0044781">
    <property type="term" value="P:bacterial-type flagellum organization"/>
    <property type="evidence" value="ECO:0007669"/>
    <property type="project" value="UniProtKB-KW"/>
</dbReference>
<keyword evidence="12" id="KW-0966">Cell projection</keyword>
<evidence type="ECO:0000313" key="13">
    <source>
        <dbReference type="Proteomes" id="UP001084197"/>
    </source>
</evidence>
<dbReference type="Proteomes" id="UP001084197">
    <property type="component" value="Unassembled WGS sequence"/>
</dbReference>
<proteinExistence type="inferred from homology"/>
<keyword evidence="5" id="KW-1003">Cell membrane</keyword>
<dbReference type="GO" id="GO:0006935">
    <property type="term" value="P:chemotaxis"/>
    <property type="evidence" value="ECO:0007669"/>
    <property type="project" value="UniProtKB-KW"/>
</dbReference>
<evidence type="ECO:0000256" key="7">
    <source>
        <dbReference type="ARBA" id="ARBA00022795"/>
    </source>
</evidence>
<evidence type="ECO:0000313" key="12">
    <source>
        <dbReference type="EMBL" id="MCZ0702563.1"/>
    </source>
</evidence>
<keyword evidence="12" id="KW-0969">Cilium</keyword>
<keyword evidence="4" id="KW-0813">Transport</keyword>
<dbReference type="GO" id="GO:0005886">
    <property type="term" value="C:plasma membrane"/>
    <property type="evidence" value="ECO:0007669"/>
    <property type="project" value="UniProtKB-SubCell"/>
</dbReference>
<reference evidence="12" key="1">
    <citation type="submission" date="2022-11" db="EMBL/GenBank/DDBJ databases">
        <title>WGS of Natronobacillus azotifigens 24KS-1, an anaerobic diazotrophic haloalkaliphile from soda-rich habitats.</title>
        <authorList>
            <person name="Sorokin D.Y."/>
            <person name="Merkel A.Y."/>
        </authorList>
    </citation>
    <scope>NUCLEOTIDE SEQUENCE</scope>
    <source>
        <strain evidence="12">24KS-1</strain>
    </source>
</reference>
<keyword evidence="6" id="KW-0145">Chemotaxis</keyword>
<dbReference type="NCBIfam" id="TIGR02473">
    <property type="entry name" value="flagell_FliJ"/>
    <property type="match status" value="1"/>
</dbReference>
<dbReference type="InterPro" id="IPR053716">
    <property type="entry name" value="Flag_assembly_chemotaxis_eff"/>
</dbReference>
<keyword evidence="11" id="KW-0175">Coiled coil</keyword>
<keyword evidence="7" id="KW-1005">Bacterial flagellum biogenesis</keyword>
<evidence type="ECO:0000256" key="4">
    <source>
        <dbReference type="ARBA" id="ARBA00022448"/>
    </source>
</evidence>
<keyword evidence="12" id="KW-0282">Flagellum</keyword>
<dbReference type="EMBL" id="JAPRAT010000007">
    <property type="protein sequence ID" value="MCZ0702563.1"/>
    <property type="molecule type" value="Genomic_DNA"/>
</dbReference>
<accession>A0A9J6RB55</accession>
<keyword evidence="10" id="KW-1006">Bacterial flagellum protein export</keyword>
<evidence type="ECO:0000256" key="11">
    <source>
        <dbReference type="SAM" id="Coils"/>
    </source>
</evidence>
<evidence type="ECO:0000256" key="8">
    <source>
        <dbReference type="ARBA" id="ARBA00022927"/>
    </source>
</evidence>
<dbReference type="GO" id="GO:0015031">
    <property type="term" value="P:protein transport"/>
    <property type="evidence" value="ECO:0007669"/>
    <property type="project" value="UniProtKB-KW"/>
</dbReference>
<dbReference type="Pfam" id="PF02050">
    <property type="entry name" value="FliJ"/>
    <property type="match status" value="1"/>
</dbReference>
<evidence type="ECO:0000256" key="5">
    <source>
        <dbReference type="ARBA" id="ARBA00022475"/>
    </source>
</evidence>
<evidence type="ECO:0000256" key="9">
    <source>
        <dbReference type="ARBA" id="ARBA00023136"/>
    </source>
</evidence>
<keyword evidence="8" id="KW-0653">Protein transport</keyword>
<evidence type="ECO:0000256" key="3">
    <source>
        <dbReference type="ARBA" id="ARBA00020392"/>
    </source>
</evidence>
<keyword evidence="13" id="KW-1185">Reference proteome</keyword>
<evidence type="ECO:0000256" key="10">
    <source>
        <dbReference type="ARBA" id="ARBA00023225"/>
    </source>
</evidence>
<dbReference type="InterPro" id="IPR012823">
    <property type="entry name" value="Flagell_FliJ"/>
</dbReference>
<comment type="caution">
    <text evidence="12">The sequence shown here is derived from an EMBL/GenBank/DDBJ whole genome shotgun (WGS) entry which is preliminary data.</text>
</comment>
<organism evidence="12 13">
    <name type="scientific">Natronobacillus azotifigens</name>
    <dbReference type="NCBI Taxonomy" id="472978"/>
    <lineage>
        <taxon>Bacteria</taxon>
        <taxon>Bacillati</taxon>
        <taxon>Bacillota</taxon>
        <taxon>Bacilli</taxon>
        <taxon>Bacillales</taxon>
        <taxon>Bacillaceae</taxon>
        <taxon>Natronobacillus</taxon>
    </lineage>
</organism>
<gene>
    <name evidence="12" type="primary">fliJ</name>
    <name evidence="12" type="ORF">OWO01_04980</name>
</gene>
<evidence type="ECO:0000256" key="2">
    <source>
        <dbReference type="ARBA" id="ARBA00010004"/>
    </source>
</evidence>
<comment type="subcellular location">
    <subcellularLocation>
        <location evidence="1">Cell membrane</location>
        <topology evidence="1">Peripheral membrane protein</topology>
        <orientation evidence="1">Cytoplasmic side</orientation>
    </subcellularLocation>
</comment>
<comment type="similarity">
    <text evidence="2">Belongs to the FliJ family.</text>
</comment>
<dbReference type="RefSeq" id="WP_268779335.1">
    <property type="nucleotide sequence ID" value="NZ_JAPRAT010000007.1"/>
</dbReference>
<evidence type="ECO:0000256" key="1">
    <source>
        <dbReference type="ARBA" id="ARBA00004413"/>
    </source>
</evidence>
<name>A0A9J6RB55_9BACI</name>
<protein>
    <recommendedName>
        <fullName evidence="3">Flagellar FliJ protein</fullName>
    </recommendedName>
</protein>
<dbReference type="Gene3D" id="1.10.287.1700">
    <property type="match status" value="1"/>
</dbReference>
<dbReference type="AlphaFoldDB" id="A0A9J6RB55"/>
<feature type="coiled-coil region" evidence="11">
    <location>
        <begin position="73"/>
        <end position="114"/>
    </location>
</feature>
<evidence type="ECO:0000256" key="6">
    <source>
        <dbReference type="ARBA" id="ARBA00022500"/>
    </source>
</evidence>
<dbReference type="GO" id="GO:0009288">
    <property type="term" value="C:bacterial-type flagellum"/>
    <property type="evidence" value="ECO:0007669"/>
    <property type="project" value="InterPro"/>
</dbReference>
<dbReference type="GO" id="GO:0071973">
    <property type="term" value="P:bacterial-type flagellum-dependent cell motility"/>
    <property type="evidence" value="ECO:0007669"/>
    <property type="project" value="InterPro"/>
</dbReference>
<sequence>MTTIRAFHKILSHQERLKNQAQVNYQEAVKSFEQVATKLYALLQKKERVETEYNYYLQASGTVTTLATHYAYIEQIKKQIEAVQVEVNRERFNMEKKQEKLTEAHVEVKKFEKIIEKKKSNIIALEVYQESQAMDEVSNRQYFSRDR</sequence>